<sequence length="46" mass="5345">MDRYALLPEGINTLSAAAEDNRRRGADELWFYEVLMTHLADHVRQV</sequence>
<protein>
    <submittedName>
        <fullName evidence="1">Uncharacterized protein</fullName>
    </submittedName>
</protein>
<dbReference type="Proteomes" id="UP000281553">
    <property type="component" value="Unassembled WGS sequence"/>
</dbReference>
<accession>A0A3P7N8Z8</accession>
<reference evidence="1 2" key="1">
    <citation type="submission" date="2018-11" db="EMBL/GenBank/DDBJ databases">
        <authorList>
            <consortium name="Pathogen Informatics"/>
        </authorList>
    </citation>
    <scope>NUCLEOTIDE SEQUENCE [LARGE SCALE GENOMIC DNA]</scope>
</reference>
<evidence type="ECO:0000313" key="1">
    <source>
        <dbReference type="EMBL" id="VDN38865.1"/>
    </source>
</evidence>
<dbReference type="EMBL" id="UYRU01094102">
    <property type="protein sequence ID" value="VDN38865.1"/>
    <property type="molecule type" value="Genomic_DNA"/>
</dbReference>
<dbReference type="AlphaFoldDB" id="A0A3P7N8Z8"/>
<name>A0A3P7N8Z8_DIBLA</name>
<dbReference type="OrthoDB" id="10511913at2759"/>
<evidence type="ECO:0000313" key="2">
    <source>
        <dbReference type="Proteomes" id="UP000281553"/>
    </source>
</evidence>
<proteinExistence type="predicted"/>
<organism evidence="1 2">
    <name type="scientific">Dibothriocephalus latus</name>
    <name type="common">Fish tapeworm</name>
    <name type="synonym">Diphyllobothrium latum</name>
    <dbReference type="NCBI Taxonomy" id="60516"/>
    <lineage>
        <taxon>Eukaryota</taxon>
        <taxon>Metazoa</taxon>
        <taxon>Spiralia</taxon>
        <taxon>Lophotrochozoa</taxon>
        <taxon>Platyhelminthes</taxon>
        <taxon>Cestoda</taxon>
        <taxon>Eucestoda</taxon>
        <taxon>Diphyllobothriidea</taxon>
        <taxon>Diphyllobothriidae</taxon>
        <taxon>Dibothriocephalus</taxon>
    </lineage>
</organism>
<keyword evidence="2" id="KW-1185">Reference proteome</keyword>
<gene>
    <name evidence="1" type="ORF">DILT_LOCUS17703</name>
</gene>